<feature type="domain" description="ABC transporter" evidence="4">
    <location>
        <begin position="2"/>
        <end position="226"/>
    </location>
</feature>
<evidence type="ECO:0000256" key="2">
    <source>
        <dbReference type="ARBA" id="ARBA00022741"/>
    </source>
</evidence>
<dbReference type="Gene3D" id="3.40.50.300">
    <property type="entry name" value="P-loop containing nucleotide triphosphate hydrolases"/>
    <property type="match status" value="1"/>
</dbReference>
<dbReference type="InterPro" id="IPR017871">
    <property type="entry name" value="ABC_transporter-like_CS"/>
</dbReference>
<name>A0ABT5UP40_EUBLI</name>
<keyword evidence="1" id="KW-0813">Transport</keyword>
<dbReference type="EMBL" id="JAQSVD010000004">
    <property type="protein sequence ID" value="MDE1470636.1"/>
    <property type="molecule type" value="Genomic_DNA"/>
</dbReference>
<keyword evidence="3 5" id="KW-0067">ATP-binding</keyword>
<dbReference type="InterPro" id="IPR003593">
    <property type="entry name" value="AAA+_ATPase"/>
</dbReference>
<dbReference type="InterPro" id="IPR003439">
    <property type="entry name" value="ABC_transporter-like_ATP-bd"/>
</dbReference>
<evidence type="ECO:0000259" key="4">
    <source>
        <dbReference type="PROSITE" id="PS50893"/>
    </source>
</evidence>
<keyword evidence="2" id="KW-0547">Nucleotide-binding</keyword>
<evidence type="ECO:0000313" key="5">
    <source>
        <dbReference type="EMBL" id="MDE1470636.1"/>
    </source>
</evidence>
<dbReference type="PROSITE" id="PS50893">
    <property type="entry name" value="ABC_TRANSPORTER_2"/>
    <property type="match status" value="1"/>
</dbReference>
<dbReference type="InterPro" id="IPR015854">
    <property type="entry name" value="ABC_transpr_LolD-like"/>
</dbReference>
<accession>A0ABT5UP40</accession>
<sequence>MIRLSHIEKSYCLGSESVRALSDISLHVRPGEFVSIVGPSGSGKSTLMNILGLLDTPDSGAYYLDGQEVSTLSDNGLAALRNQKIGFVFQNFNLLGKLSALENVKLPLSLRGTRQKEMTATALDYLHRVGLAGREKHIPSQLSGGQQQRVAIARALIGQPEIILADEPTGALDSKTSIEIMSLFQRLNQQGQTIVLITHNLGLARETGRVLQILDGRLCKNTSGGAPCGCPQS</sequence>
<evidence type="ECO:0000256" key="3">
    <source>
        <dbReference type="ARBA" id="ARBA00022840"/>
    </source>
</evidence>
<organism evidence="5 6">
    <name type="scientific">Eubacterium limosum</name>
    <dbReference type="NCBI Taxonomy" id="1736"/>
    <lineage>
        <taxon>Bacteria</taxon>
        <taxon>Bacillati</taxon>
        <taxon>Bacillota</taxon>
        <taxon>Clostridia</taxon>
        <taxon>Eubacteriales</taxon>
        <taxon>Eubacteriaceae</taxon>
        <taxon>Eubacterium</taxon>
    </lineage>
</organism>
<dbReference type="InterPro" id="IPR017911">
    <property type="entry name" value="MacB-like_ATP-bd"/>
</dbReference>
<evidence type="ECO:0000256" key="1">
    <source>
        <dbReference type="ARBA" id="ARBA00022448"/>
    </source>
</evidence>
<dbReference type="PANTHER" id="PTHR24220">
    <property type="entry name" value="IMPORT ATP-BINDING PROTEIN"/>
    <property type="match status" value="1"/>
</dbReference>
<dbReference type="RefSeq" id="WP_227209174.1">
    <property type="nucleotide sequence ID" value="NZ_JAJCLO010000020.1"/>
</dbReference>
<reference evidence="5 6" key="1">
    <citation type="submission" date="2023-02" db="EMBL/GenBank/DDBJ databases">
        <title>Comparative genome analysis of Eubacterium limosum species.</title>
        <authorList>
            <person name="Bak J.E."/>
        </authorList>
    </citation>
    <scope>NUCLEOTIDE SEQUENCE [LARGE SCALE GENOMIC DNA]</scope>
    <source>
        <strain evidence="5 6">KGMB01548</strain>
    </source>
</reference>
<dbReference type="Pfam" id="PF00005">
    <property type="entry name" value="ABC_tran"/>
    <property type="match status" value="1"/>
</dbReference>
<dbReference type="InterPro" id="IPR027417">
    <property type="entry name" value="P-loop_NTPase"/>
</dbReference>
<dbReference type="CDD" id="cd03255">
    <property type="entry name" value="ABC_MJ0796_LolCDE_FtsE"/>
    <property type="match status" value="1"/>
</dbReference>
<dbReference type="Proteomes" id="UP001215087">
    <property type="component" value="Unassembled WGS sequence"/>
</dbReference>
<dbReference type="PANTHER" id="PTHR24220:SF86">
    <property type="entry name" value="ABC TRANSPORTER ABCH.1"/>
    <property type="match status" value="1"/>
</dbReference>
<proteinExistence type="predicted"/>
<comment type="caution">
    <text evidence="5">The sequence shown here is derived from an EMBL/GenBank/DDBJ whole genome shotgun (WGS) entry which is preliminary data.</text>
</comment>
<keyword evidence="6" id="KW-1185">Reference proteome</keyword>
<evidence type="ECO:0000313" key="6">
    <source>
        <dbReference type="Proteomes" id="UP001215087"/>
    </source>
</evidence>
<dbReference type="SMART" id="SM00382">
    <property type="entry name" value="AAA"/>
    <property type="match status" value="1"/>
</dbReference>
<dbReference type="PROSITE" id="PS00211">
    <property type="entry name" value="ABC_TRANSPORTER_1"/>
    <property type="match status" value="1"/>
</dbReference>
<dbReference type="SUPFAM" id="SSF52540">
    <property type="entry name" value="P-loop containing nucleoside triphosphate hydrolases"/>
    <property type="match status" value="1"/>
</dbReference>
<gene>
    <name evidence="5" type="ORF">PTZ04_10245</name>
</gene>
<dbReference type="GO" id="GO:0005524">
    <property type="term" value="F:ATP binding"/>
    <property type="evidence" value="ECO:0007669"/>
    <property type="project" value="UniProtKB-KW"/>
</dbReference>
<protein>
    <submittedName>
        <fullName evidence="5">ABC transporter ATP-binding protein</fullName>
    </submittedName>
</protein>